<evidence type="ECO:0000256" key="2">
    <source>
        <dbReference type="SAM" id="SignalP"/>
    </source>
</evidence>
<evidence type="ECO:0000256" key="1">
    <source>
        <dbReference type="SAM" id="MobiDB-lite"/>
    </source>
</evidence>
<name>A0A5J5EL56_9PEZI</name>
<keyword evidence="2" id="KW-0732">Signal</keyword>
<dbReference type="Proteomes" id="UP000326924">
    <property type="component" value="Unassembled WGS sequence"/>
</dbReference>
<proteinExistence type="predicted"/>
<feature type="signal peptide" evidence="2">
    <location>
        <begin position="1"/>
        <end position="21"/>
    </location>
</feature>
<dbReference type="InParanoid" id="A0A5J5EL56"/>
<evidence type="ECO:0000313" key="4">
    <source>
        <dbReference type="Proteomes" id="UP000326924"/>
    </source>
</evidence>
<evidence type="ECO:0000313" key="3">
    <source>
        <dbReference type="EMBL" id="KAA8896150.1"/>
    </source>
</evidence>
<comment type="caution">
    <text evidence="3">The sequence shown here is derived from an EMBL/GenBank/DDBJ whole genome shotgun (WGS) entry which is preliminary data.</text>
</comment>
<gene>
    <name evidence="3" type="ORF">FN846DRAFT_285225</name>
</gene>
<sequence>MCVGTYSALLKLLGIPALSHASCCWSLETYSSKPGMNTREHATARSNSIRSGKVSLSEGGIIATKNRPQAASATEQQQLGAQTLVR</sequence>
<feature type="compositionally biased region" description="Polar residues" evidence="1">
    <location>
        <begin position="66"/>
        <end position="86"/>
    </location>
</feature>
<reference evidence="3 4" key="1">
    <citation type="submission" date="2019-09" db="EMBL/GenBank/DDBJ databases">
        <title>Draft genome of the ectomycorrhizal ascomycete Sphaerosporella brunnea.</title>
        <authorList>
            <consortium name="DOE Joint Genome Institute"/>
            <person name="Benucci G.M."/>
            <person name="Marozzi G."/>
            <person name="Antonielli L."/>
            <person name="Sanchez S."/>
            <person name="Marco P."/>
            <person name="Wang X."/>
            <person name="Falini L.B."/>
            <person name="Barry K."/>
            <person name="Haridas S."/>
            <person name="Lipzen A."/>
            <person name="Labutti K."/>
            <person name="Grigoriev I.V."/>
            <person name="Murat C."/>
            <person name="Martin F."/>
            <person name="Albertini E."/>
            <person name="Donnini D."/>
            <person name="Bonito G."/>
        </authorList>
    </citation>
    <scope>NUCLEOTIDE SEQUENCE [LARGE SCALE GENOMIC DNA]</scope>
    <source>
        <strain evidence="3 4">Sb_GMNB300</strain>
    </source>
</reference>
<evidence type="ECO:0008006" key="5">
    <source>
        <dbReference type="Google" id="ProtNLM"/>
    </source>
</evidence>
<dbReference type="AlphaFoldDB" id="A0A5J5EL56"/>
<dbReference type="EMBL" id="VXIS01000225">
    <property type="protein sequence ID" value="KAA8896150.1"/>
    <property type="molecule type" value="Genomic_DNA"/>
</dbReference>
<accession>A0A5J5EL56</accession>
<protein>
    <recommendedName>
        <fullName evidence="5">Secreted protein</fullName>
    </recommendedName>
</protein>
<feature type="chain" id="PRO_5023945731" description="Secreted protein" evidence="2">
    <location>
        <begin position="22"/>
        <end position="86"/>
    </location>
</feature>
<organism evidence="3 4">
    <name type="scientific">Sphaerosporella brunnea</name>
    <dbReference type="NCBI Taxonomy" id="1250544"/>
    <lineage>
        <taxon>Eukaryota</taxon>
        <taxon>Fungi</taxon>
        <taxon>Dikarya</taxon>
        <taxon>Ascomycota</taxon>
        <taxon>Pezizomycotina</taxon>
        <taxon>Pezizomycetes</taxon>
        <taxon>Pezizales</taxon>
        <taxon>Pyronemataceae</taxon>
        <taxon>Sphaerosporella</taxon>
    </lineage>
</organism>
<feature type="region of interest" description="Disordered" evidence="1">
    <location>
        <begin position="65"/>
        <end position="86"/>
    </location>
</feature>
<keyword evidence="4" id="KW-1185">Reference proteome</keyword>